<dbReference type="AlphaFoldDB" id="A0A3A8IJD9"/>
<evidence type="ECO:0000313" key="2">
    <source>
        <dbReference type="Proteomes" id="UP000268094"/>
    </source>
</evidence>
<sequence>MAASCFIWPNCMARVMGFPAASIPTTCLHCSAVGVCPAKSCLFTSQLASLAHVSMISRTRARAASSITLSAPATDAPAWAVARILTGRLVSSPTDRVQYTGFCRQAFEPESIVCLSSRRVRPTPVD</sequence>
<comment type="caution">
    <text evidence="1">The sequence shown here is derived from an EMBL/GenBank/DDBJ whole genome shotgun (WGS) entry which is preliminary data.</text>
</comment>
<accession>A0A3A8IJD9</accession>
<keyword evidence="2" id="KW-1185">Reference proteome</keyword>
<evidence type="ECO:0000313" key="1">
    <source>
        <dbReference type="EMBL" id="RKG80034.1"/>
    </source>
</evidence>
<organism evidence="1 2">
    <name type="scientific">Corallococcus terminator</name>
    <dbReference type="NCBI Taxonomy" id="2316733"/>
    <lineage>
        <taxon>Bacteria</taxon>
        <taxon>Pseudomonadati</taxon>
        <taxon>Myxococcota</taxon>
        <taxon>Myxococcia</taxon>
        <taxon>Myxococcales</taxon>
        <taxon>Cystobacterineae</taxon>
        <taxon>Myxococcaceae</taxon>
        <taxon>Corallococcus</taxon>
    </lineage>
</organism>
<protein>
    <submittedName>
        <fullName evidence="1">Uncharacterized protein</fullName>
    </submittedName>
</protein>
<dbReference type="EMBL" id="RAVZ01000234">
    <property type="protein sequence ID" value="RKG80034.1"/>
    <property type="molecule type" value="Genomic_DNA"/>
</dbReference>
<gene>
    <name evidence="1" type="ORF">D7V88_28010</name>
</gene>
<reference evidence="2" key="1">
    <citation type="submission" date="2018-09" db="EMBL/GenBank/DDBJ databases">
        <authorList>
            <person name="Livingstone P.G."/>
            <person name="Whitworth D.E."/>
        </authorList>
    </citation>
    <scope>NUCLEOTIDE SEQUENCE [LARGE SCALE GENOMIC DNA]</scope>
    <source>
        <strain evidence="2">CA054A</strain>
    </source>
</reference>
<name>A0A3A8IJD9_9BACT</name>
<dbReference type="Proteomes" id="UP000268094">
    <property type="component" value="Unassembled WGS sequence"/>
</dbReference>
<proteinExistence type="predicted"/>